<dbReference type="InterPro" id="IPR038765">
    <property type="entry name" value="Papain-like_cys_pep_sf"/>
</dbReference>
<dbReference type="InterPro" id="IPR051922">
    <property type="entry name" value="Bact_Sporulation_Assoc"/>
</dbReference>
<dbReference type="PROSITE" id="PS51935">
    <property type="entry name" value="NLPC_P60"/>
    <property type="match status" value="1"/>
</dbReference>
<proteinExistence type="inferred from homology"/>
<dbReference type="InterPro" id="IPR007253">
    <property type="entry name" value="Cell_wall-bd_2"/>
</dbReference>
<dbReference type="PANTHER" id="PTHR30032:SF8">
    <property type="entry name" value="GERMINATION-SPECIFIC N-ACETYLMURAMOYL-L-ALANINE AMIDASE"/>
    <property type="match status" value="1"/>
</dbReference>
<sequence length="468" mass="48839">MKKFKSLRVLALTITISASAFVLTPEASTVFNDFERISGKDRYHTAVAVSQEGWADNSTDHVVLAVGSNYPDALAGAPLAQKLNSPILLVKKDVIPSAVLAEIKRIGAENATILGGKGVISDLVMAQLEEAGITPTRISGANRHQTSALIAQKVGGAKAVVVSSSGFADSLAIASYAAEKGMPILLTSPAKMSPEVEQMVEKYSEVIVVGGTEAVSPAVVEQIEKSASTRRIAGQDRFSTAAAVVSELYPSTVSASLMASGEHFADALTGSALGAKQKKPIFLTRKDSLPAVTKNAITAKSVSALTVIGGEGAISNGALNPAPAQVTTPAIAPVTASVSTPVIRTGIVEESQKYMGVPYLYGGTTTRGFDCSGYLQYVFAKQNITIPRTTALMAKSGKEVSYANAEPGDIIILDLKNAVPTTPSHAGIYLGDGKIIHAGFSTGVTIMSLNAKWANWDKKIVTVRSYVN</sequence>
<evidence type="ECO:0000313" key="7">
    <source>
        <dbReference type="EMBL" id="MDN7244720.1"/>
    </source>
</evidence>
<dbReference type="SUPFAM" id="SSF54001">
    <property type="entry name" value="Cysteine proteinases"/>
    <property type="match status" value="1"/>
</dbReference>
<dbReference type="Gene3D" id="3.40.50.12090">
    <property type="match status" value="2"/>
</dbReference>
<feature type="signal peptide" evidence="5">
    <location>
        <begin position="1"/>
        <end position="20"/>
    </location>
</feature>
<evidence type="ECO:0000256" key="4">
    <source>
        <dbReference type="ARBA" id="ARBA00022807"/>
    </source>
</evidence>
<keyword evidence="8" id="KW-1185">Reference proteome</keyword>
<dbReference type="RefSeq" id="WP_301855216.1">
    <property type="nucleotide sequence ID" value="NZ_JAUJWU010000001.1"/>
</dbReference>
<evidence type="ECO:0000313" key="8">
    <source>
        <dbReference type="Proteomes" id="UP001172142"/>
    </source>
</evidence>
<name>A0ABT8NA09_9BACL</name>
<dbReference type="Gene3D" id="3.90.1720.10">
    <property type="entry name" value="endopeptidase domain like (from Nostoc punctiforme)"/>
    <property type="match status" value="1"/>
</dbReference>
<keyword evidence="2" id="KW-0645">Protease</keyword>
<accession>A0ABT8NA09</accession>
<keyword evidence="3" id="KW-0378">Hydrolase</keyword>
<evidence type="ECO:0000256" key="2">
    <source>
        <dbReference type="ARBA" id="ARBA00022670"/>
    </source>
</evidence>
<dbReference type="PANTHER" id="PTHR30032">
    <property type="entry name" value="N-ACETYLMURAMOYL-L-ALANINE AMIDASE-RELATED"/>
    <property type="match status" value="1"/>
</dbReference>
<dbReference type="Proteomes" id="UP001172142">
    <property type="component" value="Unassembled WGS sequence"/>
</dbReference>
<protein>
    <submittedName>
        <fullName evidence="7">Cell wall-binding repeat-containing protein</fullName>
    </submittedName>
</protein>
<dbReference type="InterPro" id="IPR000064">
    <property type="entry name" value="NLP_P60_dom"/>
</dbReference>
<feature type="chain" id="PRO_5045998575" evidence="5">
    <location>
        <begin position="21"/>
        <end position="468"/>
    </location>
</feature>
<dbReference type="EMBL" id="JAUJWU010000001">
    <property type="protein sequence ID" value="MDN7244720.1"/>
    <property type="molecule type" value="Genomic_DNA"/>
</dbReference>
<organism evidence="7 8">
    <name type="scientific">Planococcus shenhongbingii</name>
    <dbReference type="NCBI Taxonomy" id="3058398"/>
    <lineage>
        <taxon>Bacteria</taxon>
        <taxon>Bacillati</taxon>
        <taxon>Bacillota</taxon>
        <taxon>Bacilli</taxon>
        <taxon>Bacillales</taxon>
        <taxon>Caryophanaceae</taxon>
        <taxon>Planococcus</taxon>
    </lineage>
</organism>
<reference evidence="7 8" key="1">
    <citation type="submission" date="2023-07" db="EMBL/GenBank/DDBJ databases">
        <title>Novel species in genus Planococcus.</title>
        <authorList>
            <person name="Ning S."/>
        </authorList>
    </citation>
    <scope>NUCLEOTIDE SEQUENCE [LARGE SCALE GENOMIC DNA]</scope>
    <source>
        <strain evidence="7 8">N017</strain>
    </source>
</reference>
<keyword evidence="5" id="KW-0732">Signal</keyword>
<evidence type="ECO:0000256" key="1">
    <source>
        <dbReference type="ARBA" id="ARBA00007074"/>
    </source>
</evidence>
<comment type="similarity">
    <text evidence="1">Belongs to the peptidase C40 family.</text>
</comment>
<dbReference type="Pfam" id="PF04122">
    <property type="entry name" value="CW_binding_2"/>
    <property type="match status" value="3"/>
</dbReference>
<evidence type="ECO:0000259" key="6">
    <source>
        <dbReference type="PROSITE" id="PS51935"/>
    </source>
</evidence>
<gene>
    <name evidence="7" type="ORF">QWY13_04365</name>
</gene>
<keyword evidence="4" id="KW-0788">Thiol protease</keyword>
<evidence type="ECO:0000256" key="5">
    <source>
        <dbReference type="SAM" id="SignalP"/>
    </source>
</evidence>
<evidence type="ECO:0000256" key="3">
    <source>
        <dbReference type="ARBA" id="ARBA00022801"/>
    </source>
</evidence>
<comment type="caution">
    <text evidence="7">The sequence shown here is derived from an EMBL/GenBank/DDBJ whole genome shotgun (WGS) entry which is preliminary data.</text>
</comment>
<dbReference type="Pfam" id="PF00877">
    <property type="entry name" value="NLPC_P60"/>
    <property type="match status" value="1"/>
</dbReference>
<feature type="domain" description="NlpC/P60" evidence="6">
    <location>
        <begin position="341"/>
        <end position="467"/>
    </location>
</feature>